<evidence type="ECO:0000256" key="4">
    <source>
        <dbReference type="ARBA" id="ARBA00022475"/>
    </source>
</evidence>
<evidence type="ECO:0000256" key="9">
    <source>
        <dbReference type="ARBA" id="ARBA00023136"/>
    </source>
</evidence>
<evidence type="ECO:0000256" key="1">
    <source>
        <dbReference type="ARBA" id="ARBA00004651"/>
    </source>
</evidence>
<dbReference type="PANTHER" id="PTHR21522:SF36">
    <property type="entry name" value="PROTON CHANNEL OTOP3"/>
    <property type="match status" value="1"/>
</dbReference>
<organism evidence="14 15">
    <name type="scientific">Paramormyrops kingsleyae</name>
    <dbReference type="NCBI Taxonomy" id="1676925"/>
    <lineage>
        <taxon>Eukaryota</taxon>
        <taxon>Metazoa</taxon>
        <taxon>Chordata</taxon>
        <taxon>Craniata</taxon>
        <taxon>Vertebrata</taxon>
        <taxon>Euteleostomi</taxon>
        <taxon>Actinopterygii</taxon>
        <taxon>Neopterygii</taxon>
        <taxon>Teleostei</taxon>
        <taxon>Osteoglossocephala</taxon>
        <taxon>Osteoglossomorpha</taxon>
        <taxon>Osteoglossiformes</taxon>
        <taxon>Mormyridae</taxon>
        <taxon>Paramormyrops</taxon>
    </lineage>
</organism>
<dbReference type="PANTHER" id="PTHR21522">
    <property type="entry name" value="PROTON CHANNEL OTOP"/>
    <property type="match status" value="1"/>
</dbReference>
<evidence type="ECO:0000256" key="3">
    <source>
        <dbReference type="ARBA" id="ARBA00022448"/>
    </source>
</evidence>
<keyword evidence="10" id="KW-0407">Ion channel</keyword>
<keyword evidence="9 12" id="KW-0472">Membrane</keyword>
<evidence type="ECO:0000256" key="7">
    <source>
        <dbReference type="ARBA" id="ARBA00022989"/>
    </source>
</evidence>
<evidence type="ECO:0000256" key="11">
    <source>
        <dbReference type="SAM" id="MobiDB-lite"/>
    </source>
</evidence>
<dbReference type="GO" id="GO:0015252">
    <property type="term" value="F:proton channel activity"/>
    <property type="evidence" value="ECO:0007669"/>
    <property type="project" value="InterPro"/>
</dbReference>
<comment type="similarity">
    <text evidence="2">Belongs to the otopetrin family.</text>
</comment>
<evidence type="ECO:0000256" key="2">
    <source>
        <dbReference type="ARBA" id="ARBA00006513"/>
    </source>
</evidence>
<keyword evidence="8" id="KW-0406">Ion transport</keyword>
<evidence type="ECO:0000256" key="13">
    <source>
        <dbReference type="SAM" id="SignalP"/>
    </source>
</evidence>
<accession>A0A3B3SW15</accession>
<keyword evidence="7 12" id="KW-1133">Transmembrane helix</keyword>
<proteinExistence type="inferred from homology"/>
<evidence type="ECO:0000256" key="12">
    <source>
        <dbReference type="SAM" id="Phobius"/>
    </source>
</evidence>
<dbReference type="Ensembl" id="ENSPKIT00000015877.1">
    <property type="protein sequence ID" value="ENSPKIP00000034952.1"/>
    <property type="gene ID" value="ENSPKIG00000014094.1"/>
</dbReference>
<evidence type="ECO:0000256" key="10">
    <source>
        <dbReference type="ARBA" id="ARBA00023303"/>
    </source>
</evidence>
<reference evidence="14" key="1">
    <citation type="submission" date="2025-08" db="UniProtKB">
        <authorList>
            <consortium name="Ensembl"/>
        </authorList>
    </citation>
    <scope>IDENTIFICATION</scope>
</reference>
<dbReference type="GO" id="GO:0005886">
    <property type="term" value="C:plasma membrane"/>
    <property type="evidence" value="ECO:0007669"/>
    <property type="project" value="UniProtKB-SubCell"/>
</dbReference>
<dbReference type="InterPro" id="IPR004878">
    <property type="entry name" value="Otopetrin"/>
</dbReference>
<evidence type="ECO:0000256" key="6">
    <source>
        <dbReference type="ARBA" id="ARBA00022781"/>
    </source>
</evidence>
<keyword evidence="6" id="KW-0375">Hydrogen ion transport</keyword>
<feature type="transmembrane region" description="Helical" evidence="12">
    <location>
        <begin position="75"/>
        <end position="98"/>
    </location>
</feature>
<evidence type="ECO:0000313" key="14">
    <source>
        <dbReference type="Ensembl" id="ENSPKIP00000034952.1"/>
    </source>
</evidence>
<keyword evidence="13" id="KW-0732">Signal</keyword>
<keyword evidence="3" id="KW-0813">Transport</keyword>
<keyword evidence="5 12" id="KW-0812">Transmembrane</keyword>
<dbReference type="Pfam" id="PF03189">
    <property type="entry name" value="Otopetrin"/>
    <property type="match status" value="1"/>
</dbReference>
<feature type="chain" id="PRO_5017340081" evidence="13">
    <location>
        <begin position="21"/>
        <end position="145"/>
    </location>
</feature>
<name>A0A3B3SW15_9TELE</name>
<evidence type="ECO:0000256" key="5">
    <source>
        <dbReference type="ARBA" id="ARBA00022692"/>
    </source>
</evidence>
<keyword evidence="15" id="KW-1185">Reference proteome</keyword>
<keyword evidence="4" id="KW-1003">Cell membrane</keyword>
<reference evidence="14" key="2">
    <citation type="submission" date="2025-09" db="UniProtKB">
        <authorList>
            <consortium name="Ensembl"/>
        </authorList>
    </citation>
    <scope>IDENTIFICATION</scope>
</reference>
<feature type="transmembrane region" description="Helical" evidence="12">
    <location>
        <begin position="110"/>
        <end position="132"/>
    </location>
</feature>
<feature type="signal peptide" evidence="13">
    <location>
        <begin position="1"/>
        <end position="20"/>
    </location>
</feature>
<dbReference type="AlphaFoldDB" id="A0A3B3SW15"/>
<feature type="region of interest" description="Disordered" evidence="11">
    <location>
        <begin position="39"/>
        <end position="62"/>
    </location>
</feature>
<dbReference type="GeneTree" id="ENSGT00940000160638"/>
<evidence type="ECO:0000256" key="8">
    <source>
        <dbReference type="ARBA" id="ARBA00023065"/>
    </source>
</evidence>
<dbReference type="Proteomes" id="UP000261540">
    <property type="component" value="Unplaced"/>
</dbReference>
<protein>
    <submittedName>
        <fullName evidence="14">Uncharacterized protein</fullName>
    </submittedName>
</protein>
<evidence type="ECO:0000313" key="15">
    <source>
        <dbReference type="Proteomes" id="UP000261540"/>
    </source>
</evidence>
<sequence length="145" mass="15875">MFSNLVAFALTELLLGGLKASTYSPSNYLIQKQKKAATETPVANEPEGDNVSKNEPTAPPAGLKVNNTNKCTKKVIQEICAFLILANVMLWVIPAFGAHPQFENGLGKQFYGFQAWFVLVNLGQPLVVFYRMHSVSALMELLISA</sequence>
<comment type="subcellular location">
    <subcellularLocation>
        <location evidence="1">Cell membrane</location>
        <topology evidence="1">Multi-pass membrane protein</topology>
    </subcellularLocation>
</comment>